<dbReference type="CDD" id="cd00564">
    <property type="entry name" value="TMP_TenI"/>
    <property type="match status" value="1"/>
</dbReference>
<protein>
    <recommendedName>
        <fullName evidence="2">thiamine phosphate synthase</fullName>
        <ecNumber evidence="2">2.5.1.3</ecNumber>
    </recommendedName>
</protein>
<dbReference type="NCBIfam" id="TIGR00693">
    <property type="entry name" value="thiE"/>
    <property type="match status" value="1"/>
</dbReference>
<dbReference type="UniPathway" id="UPA00060">
    <property type="reaction ID" value="UER00141"/>
</dbReference>
<dbReference type="GO" id="GO:0004789">
    <property type="term" value="F:thiamine-phosphate diphosphorylase activity"/>
    <property type="evidence" value="ECO:0007669"/>
    <property type="project" value="UniProtKB-EC"/>
</dbReference>
<dbReference type="InterPro" id="IPR022998">
    <property type="entry name" value="ThiamineP_synth_TenI"/>
</dbReference>
<dbReference type="PANTHER" id="PTHR20857:SF23">
    <property type="entry name" value="THIAMINE BIOSYNTHETIC BIFUNCTIONAL ENZYME"/>
    <property type="match status" value="1"/>
</dbReference>
<dbReference type="HAMAP" id="MF_00097">
    <property type="entry name" value="TMP_synthase"/>
    <property type="match status" value="1"/>
</dbReference>
<proteinExistence type="inferred from homology"/>
<evidence type="ECO:0000259" key="10">
    <source>
        <dbReference type="Pfam" id="PF02581"/>
    </source>
</evidence>
<comment type="catalytic activity">
    <reaction evidence="9">
        <text>2-[(2R,5Z)-2-carboxy-4-methylthiazol-5(2H)-ylidene]ethyl phosphate + 4-amino-2-methyl-5-(diphosphooxymethyl)pyrimidine + 2 H(+) = thiamine phosphate + CO2 + diphosphate</text>
        <dbReference type="Rhea" id="RHEA:47844"/>
        <dbReference type="ChEBI" id="CHEBI:15378"/>
        <dbReference type="ChEBI" id="CHEBI:16526"/>
        <dbReference type="ChEBI" id="CHEBI:33019"/>
        <dbReference type="ChEBI" id="CHEBI:37575"/>
        <dbReference type="ChEBI" id="CHEBI:57841"/>
        <dbReference type="ChEBI" id="CHEBI:62899"/>
        <dbReference type="EC" id="2.5.1.3"/>
    </reaction>
</comment>
<dbReference type="GO" id="GO:0009228">
    <property type="term" value="P:thiamine biosynthetic process"/>
    <property type="evidence" value="ECO:0007669"/>
    <property type="project" value="UniProtKB-KW"/>
</dbReference>
<keyword evidence="4" id="KW-0479">Metal-binding</keyword>
<evidence type="ECO:0000256" key="5">
    <source>
        <dbReference type="ARBA" id="ARBA00022842"/>
    </source>
</evidence>
<organism evidence="11">
    <name type="scientific">marine metagenome</name>
    <dbReference type="NCBI Taxonomy" id="408172"/>
    <lineage>
        <taxon>unclassified sequences</taxon>
        <taxon>metagenomes</taxon>
        <taxon>ecological metagenomes</taxon>
    </lineage>
</organism>
<dbReference type="AlphaFoldDB" id="A0A381RB99"/>
<dbReference type="InterPro" id="IPR013785">
    <property type="entry name" value="Aldolase_TIM"/>
</dbReference>
<evidence type="ECO:0000256" key="4">
    <source>
        <dbReference type="ARBA" id="ARBA00022723"/>
    </source>
</evidence>
<evidence type="ECO:0000256" key="9">
    <source>
        <dbReference type="ARBA" id="ARBA00047883"/>
    </source>
</evidence>
<comment type="catalytic activity">
    <reaction evidence="7">
        <text>4-methyl-5-(2-phosphooxyethyl)-thiazole + 4-amino-2-methyl-5-(diphosphooxymethyl)pyrimidine + H(+) = thiamine phosphate + diphosphate</text>
        <dbReference type="Rhea" id="RHEA:22328"/>
        <dbReference type="ChEBI" id="CHEBI:15378"/>
        <dbReference type="ChEBI" id="CHEBI:33019"/>
        <dbReference type="ChEBI" id="CHEBI:37575"/>
        <dbReference type="ChEBI" id="CHEBI:57841"/>
        <dbReference type="ChEBI" id="CHEBI:58296"/>
        <dbReference type="EC" id="2.5.1.3"/>
    </reaction>
</comment>
<keyword evidence="3" id="KW-0808">Transferase</keyword>
<evidence type="ECO:0000313" key="11">
    <source>
        <dbReference type="EMBL" id="SUZ89002.1"/>
    </source>
</evidence>
<dbReference type="GO" id="GO:0046872">
    <property type="term" value="F:metal ion binding"/>
    <property type="evidence" value="ECO:0007669"/>
    <property type="project" value="UniProtKB-KW"/>
</dbReference>
<gene>
    <name evidence="11" type="ORF">METZ01_LOCUS41856</name>
</gene>
<comment type="catalytic activity">
    <reaction evidence="8">
        <text>2-(2-carboxy-4-methylthiazol-5-yl)ethyl phosphate + 4-amino-2-methyl-5-(diphosphooxymethyl)pyrimidine + 2 H(+) = thiamine phosphate + CO2 + diphosphate</text>
        <dbReference type="Rhea" id="RHEA:47848"/>
        <dbReference type="ChEBI" id="CHEBI:15378"/>
        <dbReference type="ChEBI" id="CHEBI:16526"/>
        <dbReference type="ChEBI" id="CHEBI:33019"/>
        <dbReference type="ChEBI" id="CHEBI:37575"/>
        <dbReference type="ChEBI" id="CHEBI:57841"/>
        <dbReference type="ChEBI" id="CHEBI:62890"/>
        <dbReference type="EC" id="2.5.1.3"/>
    </reaction>
</comment>
<dbReference type="InterPro" id="IPR034291">
    <property type="entry name" value="TMP_synthase"/>
</dbReference>
<dbReference type="SUPFAM" id="SSF51391">
    <property type="entry name" value="Thiamin phosphate synthase"/>
    <property type="match status" value="1"/>
</dbReference>
<reference evidence="11" key="1">
    <citation type="submission" date="2018-05" db="EMBL/GenBank/DDBJ databases">
        <authorList>
            <person name="Lanie J.A."/>
            <person name="Ng W.-L."/>
            <person name="Kazmierczak K.M."/>
            <person name="Andrzejewski T.M."/>
            <person name="Davidsen T.M."/>
            <person name="Wayne K.J."/>
            <person name="Tettelin H."/>
            <person name="Glass J.I."/>
            <person name="Rusch D."/>
            <person name="Podicherti R."/>
            <person name="Tsui H.-C.T."/>
            <person name="Winkler M.E."/>
        </authorList>
    </citation>
    <scope>NUCLEOTIDE SEQUENCE</scope>
</reference>
<name>A0A381RB99_9ZZZZ</name>
<dbReference type="InterPro" id="IPR036206">
    <property type="entry name" value="ThiamineP_synth_sf"/>
</dbReference>
<evidence type="ECO:0000256" key="7">
    <source>
        <dbReference type="ARBA" id="ARBA00047334"/>
    </source>
</evidence>
<dbReference type="PANTHER" id="PTHR20857">
    <property type="entry name" value="THIAMINE-PHOSPHATE PYROPHOSPHORYLASE"/>
    <property type="match status" value="1"/>
</dbReference>
<feature type="domain" description="Thiamine phosphate synthase/TenI" evidence="10">
    <location>
        <begin position="3"/>
        <end position="167"/>
    </location>
</feature>
<accession>A0A381RB99</accession>
<evidence type="ECO:0000256" key="3">
    <source>
        <dbReference type="ARBA" id="ARBA00022679"/>
    </source>
</evidence>
<evidence type="ECO:0000256" key="1">
    <source>
        <dbReference type="ARBA" id="ARBA00005165"/>
    </source>
</evidence>
<keyword evidence="6" id="KW-0784">Thiamine biosynthesis</keyword>
<dbReference type="EMBL" id="UINC01001798">
    <property type="protein sequence ID" value="SUZ89002.1"/>
    <property type="molecule type" value="Genomic_DNA"/>
</dbReference>
<dbReference type="GO" id="GO:0009229">
    <property type="term" value="P:thiamine diphosphate biosynthetic process"/>
    <property type="evidence" value="ECO:0007669"/>
    <property type="project" value="UniProtKB-UniPathway"/>
</dbReference>
<dbReference type="GO" id="GO:0005737">
    <property type="term" value="C:cytoplasm"/>
    <property type="evidence" value="ECO:0007669"/>
    <property type="project" value="TreeGrafter"/>
</dbReference>
<keyword evidence="5" id="KW-0460">Magnesium</keyword>
<evidence type="ECO:0000256" key="8">
    <source>
        <dbReference type="ARBA" id="ARBA00047851"/>
    </source>
</evidence>
<dbReference type="Pfam" id="PF02581">
    <property type="entry name" value="TMP-TENI"/>
    <property type="match status" value="1"/>
</dbReference>
<dbReference type="Gene3D" id="3.20.20.70">
    <property type="entry name" value="Aldolase class I"/>
    <property type="match status" value="1"/>
</dbReference>
<dbReference type="EC" id="2.5.1.3" evidence="2"/>
<sequence length="185" mass="20852">MYKKVHKLLQNGVRIIQYRDKLRSVEDKLRISKQLKTICQSFNSLLIINDDIHIAKKINAHGVHLGQKDISCNEARNILGSDPIIGISCQNNLELALKAQHEGADYVAFGSIFKTSTKKDVVYCSLEDLKDFVKKIEISSVAIGGINLSNFQEVKRSGVDMIAMSSELFLKKEIPELDLFIEMDN</sequence>
<evidence type="ECO:0000256" key="2">
    <source>
        <dbReference type="ARBA" id="ARBA00012830"/>
    </source>
</evidence>
<comment type="pathway">
    <text evidence="1">Cofactor biosynthesis; thiamine diphosphate biosynthesis; thiamine phosphate from 4-amino-2-methyl-5-diphosphomethylpyrimidine and 4-methyl-5-(2-phosphoethyl)-thiazole: step 1/1.</text>
</comment>
<evidence type="ECO:0000256" key="6">
    <source>
        <dbReference type="ARBA" id="ARBA00022977"/>
    </source>
</evidence>